<evidence type="ECO:0000313" key="4">
    <source>
        <dbReference type="Proteomes" id="UP001596443"/>
    </source>
</evidence>
<dbReference type="Pfam" id="PF00512">
    <property type="entry name" value="HisKA"/>
    <property type="match status" value="1"/>
</dbReference>
<dbReference type="InterPro" id="IPR029016">
    <property type="entry name" value="GAF-like_dom_sf"/>
</dbReference>
<reference evidence="3 4" key="1">
    <citation type="journal article" date="2019" name="Int. J. Syst. Evol. Microbiol.">
        <title>The Global Catalogue of Microorganisms (GCM) 10K type strain sequencing project: providing services to taxonomists for standard genome sequencing and annotation.</title>
        <authorList>
            <consortium name="The Broad Institute Genomics Platform"/>
            <consortium name="The Broad Institute Genome Sequencing Center for Infectious Disease"/>
            <person name="Wu L."/>
            <person name="Ma J."/>
        </authorList>
    </citation>
    <scope>NUCLEOTIDE SEQUENCE [LARGE SCALE GENOMIC DNA]</scope>
    <source>
        <strain evidence="3 4">SYNS20</strain>
    </source>
</reference>
<evidence type="ECO:0000256" key="1">
    <source>
        <dbReference type="SAM" id="MobiDB-lite"/>
    </source>
</evidence>
<dbReference type="Gene3D" id="3.30.450.40">
    <property type="match status" value="2"/>
</dbReference>
<evidence type="ECO:0000313" key="3">
    <source>
        <dbReference type="EMBL" id="MFC6786330.1"/>
    </source>
</evidence>
<name>A0ABD5TAB8_9EURY</name>
<dbReference type="SMART" id="SM00388">
    <property type="entry name" value="HisKA"/>
    <property type="match status" value="1"/>
</dbReference>
<dbReference type="GeneID" id="81209401"/>
<keyword evidence="3" id="KW-0418">Kinase</keyword>
<dbReference type="InterPro" id="IPR036097">
    <property type="entry name" value="HisK_dim/P_sf"/>
</dbReference>
<feature type="domain" description="Signal transduction histidine kinase dimerisation/phosphoacceptor" evidence="2">
    <location>
        <begin position="330"/>
        <end position="395"/>
    </location>
</feature>
<dbReference type="EMBL" id="JBHSWX010000012">
    <property type="protein sequence ID" value="MFC6786330.1"/>
    <property type="molecule type" value="Genomic_DNA"/>
</dbReference>
<organism evidence="3 4">
    <name type="scientific">Halobaculum halobium</name>
    <dbReference type="NCBI Taxonomy" id="3032281"/>
    <lineage>
        <taxon>Archaea</taxon>
        <taxon>Methanobacteriati</taxon>
        <taxon>Methanobacteriota</taxon>
        <taxon>Stenosarchaea group</taxon>
        <taxon>Halobacteria</taxon>
        <taxon>Halobacteriales</taxon>
        <taxon>Haloferacaceae</taxon>
        <taxon>Halobaculum</taxon>
    </lineage>
</organism>
<comment type="caution">
    <text evidence="3">The sequence shown here is derived from an EMBL/GenBank/DDBJ whole genome shotgun (WGS) entry which is preliminary data.</text>
</comment>
<evidence type="ECO:0000259" key="2">
    <source>
        <dbReference type="SMART" id="SM00388"/>
    </source>
</evidence>
<dbReference type="SUPFAM" id="SSF55781">
    <property type="entry name" value="GAF domain-like"/>
    <property type="match status" value="2"/>
</dbReference>
<dbReference type="AlphaFoldDB" id="A0ABD5TAB8"/>
<feature type="region of interest" description="Disordered" evidence="1">
    <location>
        <begin position="393"/>
        <end position="421"/>
    </location>
</feature>
<sequence length="421" mass="44339">MTHSVEAGVGDADLLALRRVGRRMARADDTDAVAEAFVDTCERELAVALAAVRAYDPRRDALSVVVAADDAAPYLDDWDAHRRGDDQSAAWRAYTSGAPEHVERPRSGADAEEVAHALYLPFGTHGVAAAATLDDDGFDDRTRYLLETLASDATAALDAAADRRGLRGLHDATRAMQAADNPEDIAAVTVDATEAVLGIPYSGVRLCDGDGGLPIAAVSDAAARDVGIGGDSDGARRAREAFERGEPVVFDEIDDDGGAPSTPAFSEAAVYPLGDHGTLAVALPEGMPLDSRRRDLARVLADNATAALDRADRSARLREQASTIAAQDERLEEFANVVSHDLRNPLNVAQGRLQMARERVNDSQTGSDLATVREALDRMDAIVEDARGLAVGETAGDAERLSIGDAATRARGAPSRPGTPS</sequence>
<dbReference type="InterPro" id="IPR003018">
    <property type="entry name" value="GAF"/>
</dbReference>
<dbReference type="Pfam" id="PF13185">
    <property type="entry name" value="GAF_2"/>
    <property type="match status" value="1"/>
</dbReference>
<dbReference type="Gene3D" id="1.10.287.130">
    <property type="match status" value="1"/>
</dbReference>
<dbReference type="CDD" id="cd00082">
    <property type="entry name" value="HisKA"/>
    <property type="match status" value="1"/>
</dbReference>
<keyword evidence="4" id="KW-1185">Reference proteome</keyword>
<protein>
    <submittedName>
        <fullName evidence="3">Sensor histidine kinase</fullName>
    </submittedName>
</protein>
<keyword evidence="3" id="KW-0808">Transferase</keyword>
<accession>A0ABD5TAB8</accession>
<dbReference type="RefSeq" id="WP_284063123.1">
    <property type="nucleotide sequence ID" value="NZ_CP126158.1"/>
</dbReference>
<dbReference type="InterPro" id="IPR003661">
    <property type="entry name" value="HisK_dim/P_dom"/>
</dbReference>
<proteinExistence type="predicted"/>
<dbReference type="GO" id="GO:0016301">
    <property type="term" value="F:kinase activity"/>
    <property type="evidence" value="ECO:0007669"/>
    <property type="project" value="UniProtKB-KW"/>
</dbReference>
<gene>
    <name evidence="3" type="ORF">ACFQFD_10115</name>
</gene>
<dbReference type="Proteomes" id="UP001596443">
    <property type="component" value="Unassembled WGS sequence"/>
</dbReference>
<dbReference type="SUPFAM" id="SSF47384">
    <property type="entry name" value="Homodimeric domain of signal transducing histidine kinase"/>
    <property type="match status" value="1"/>
</dbReference>